<dbReference type="EC" id="1.4.3.16" evidence="4"/>
<dbReference type="PRINTS" id="PR00411">
    <property type="entry name" value="PNDRDTASEI"/>
</dbReference>
<evidence type="ECO:0000256" key="6">
    <source>
        <dbReference type="ARBA" id="ARBA00022642"/>
    </source>
</evidence>
<dbReference type="PRINTS" id="PR00368">
    <property type="entry name" value="FADPNR"/>
</dbReference>
<organism evidence="12 13">
    <name type="scientific">Leptospirillum ferrodiazotrophum</name>
    <dbReference type="NCBI Taxonomy" id="412449"/>
    <lineage>
        <taxon>Bacteria</taxon>
        <taxon>Pseudomonadati</taxon>
        <taxon>Nitrospirota</taxon>
        <taxon>Nitrospiria</taxon>
        <taxon>Nitrospirales</taxon>
        <taxon>Nitrospiraceae</taxon>
        <taxon>Leptospirillum</taxon>
    </lineage>
</organism>
<evidence type="ECO:0000256" key="4">
    <source>
        <dbReference type="ARBA" id="ARBA00012173"/>
    </source>
</evidence>
<evidence type="ECO:0000259" key="11">
    <source>
        <dbReference type="Pfam" id="PF00890"/>
    </source>
</evidence>
<keyword evidence="6" id="KW-0662">Pyridine nucleotide biosynthesis</keyword>
<evidence type="ECO:0000256" key="3">
    <source>
        <dbReference type="ARBA" id="ARBA00008562"/>
    </source>
</evidence>
<dbReference type="InterPro" id="IPR003953">
    <property type="entry name" value="FAD-dep_OxRdtase_2_FAD-bd"/>
</dbReference>
<evidence type="ECO:0000256" key="8">
    <source>
        <dbReference type="ARBA" id="ARBA00023002"/>
    </source>
</evidence>
<name>C6HWZ5_9BACT</name>
<dbReference type="PANTHER" id="PTHR42716">
    <property type="entry name" value="L-ASPARTATE OXIDASE"/>
    <property type="match status" value="1"/>
</dbReference>
<dbReference type="Proteomes" id="UP000009374">
    <property type="component" value="Unassembled WGS sequence"/>
</dbReference>
<gene>
    <name evidence="12" type="ORF">UBAL3_90980013</name>
</gene>
<evidence type="ECO:0000313" key="13">
    <source>
        <dbReference type="Proteomes" id="UP000009374"/>
    </source>
</evidence>
<sequence length="526" mass="56085">MSPTPLPRRISTDFLIIGGGIAGYQTAINLLPLGSVTLVSRGSIASGSSYYAQGGLALPWGFNREAVESHVADTLRAGAGFCDEANVRVLIEGAEEAFATLVSLGVPFDRDSGGDFLLTREAAHSRPRIIHAGGDKTGSLIVKTLAQNVHGHERFTFLTPFRLHRLLKGEGSRIVGGLFMGEDEDGWVSIRAGATILATGGFSALFARTTNPPSQVGDATAVASMAGARLERLAFTQFHPTVLDLPGQTPFLLTEALRGEGGHIIDQTGQRILFRYHPDGELAPRDVVSRALWLEARERPEAKIYLSVAHLSGEYLRTRFPQVFFHCLEAGIDLSRDPAPIRPAAHFQMGGVRTDMEGRTDLSGLYAVGEVASTRVHGANRLASNSLLEALVMGHRVAQAIAGERESLLDSLPESGAEEPPSEGWQAPRGEGSLSLEDLKTLLWEKAGIVRTASLVSAGKAQILSALASGKTGEILPQDALLHNALNLARLLFEDLETAPRVGANYFIEDQTVEKAGAVPGPDSGS</sequence>
<accession>C6HWZ5</accession>
<dbReference type="Gene3D" id="3.50.50.60">
    <property type="entry name" value="FAD/NAD(P)-binding domain"/>
    <property type="match status" value="1"/>
</dbReference>
<dbReference type="AlphaFoldDB" id="C6HWZ5"/>
<keyword evidence="13" id="KW-1185">Reference proteome</keyword>
<comment type="similarity">
    <text evidence="3">Belongs to the FAD-dependent oxidoreductase 2 family. NadB subfamily.</text>
</comment>
<dbReference type="PANTHER" id="PTHR42716:SF2">
    <property type="entry name" value="L-ASPARTATE OXIDASE, CHLOROPLASTIC"/>
    <property type="match status" value="1"/>
</dbReference>
<protein>
    <recommendedName>
        <fullName evidence="4">L-aspartate oxidase</fullName>
        <ecNumber evidence="4">1.4.3.16</ecNumber>
    </recommendedName>
</protein>
<dbReference type="GO" id="GO:0008734">
    <property type="term" value="F:L-aspartate oxidase activity"/>
    <property type="evidence" value="ECO:0007669"/>
    <property type="project" value="UniProtKB-EC"/>
</dbReference>
<dbReference type="InterPro" id="IPR027477">
    <property type="entry name" value="Succ_DH/fumarate_Rdtase_cat_sf"/>
</dbReference>
<dbReference type="SUPFAM" id="SSF51905">
    <property type="entry name" value="FAD/NAD(P)-binding domain"/>
    <property type="match status" value="1"/>
</dbReference>
<dbReference type="SUPFAM" id="SSF56425">
    <property type="entry name" value="Succinate dehydrogenase/fumarate reductase flavoprotein, catalytic domain"/>
    <property type="match status" value="1"/>
</dbReference>
<dbReference type="FunFam" id="3.90.700.10:FF:000002">
    <property type="entry name" value="L-aspartate oxidase"/>
    <property type="match status" value="1"/>
</dbReference>
<evidence type="ECO:0000256" key="10">
    <source>
        <dbReference type="SAM" id="MobiDB-lite"/>
    </source>
</evidence>
<evidence type="ECO:0000256" key="9">
    <source>
        <dbReference type="ARBA" id="ARBA00048305"/>
    </source>
</evidence>
<dbReference type="GO" id="GO:0009435">
    <property type="term" value="P:NAD+ biosynthetic process"/>
    <property type="evidence" value="ECO:0007669"/>
    <property type="project" value="UniProtKB-UniPathway"/>
</dbReference>
<keyword evidence="7" id="KW-0274">FAD</keyword>
<comment type="catalytic activity">
    <reaction evidence="9">
        <text>L-aspartate + O2 = iminosuccinate + H2O2</text>
        <dbReference type="Rhea" id="RHEA:25876"/>
        <dbReference type="ChEBI" id="CHEBI:15379"/>
        <dbReference type="ChEBI" id="CHEBI:16240"/>
        <dbReference type="ChEBI" id="CHEBI:29991"/>
        <dbReference type="ChEBI" id="CHEBI:77875"/>
        <dbReference type="EC" id="1.4.3.16"/>
    </reaction>
    <physiologicalReaction direction="left-to-right" evidence="9">
        <dbReference type="Rhea" id="RHEA:25877"/>
    </physiologicalReaction>
</comment>
<evidence type="ECO:0000313" key="12">
    <source>
        <dbReference type="EMBL" id="EES52880.1"/>
    </source>
</evidence>
<dbReference type="Pfam" id="PF00890">
    <property type="entry name" value="FAD_binding_2"/>
    <property type="match status" value="1"/>
</dbReference>
<evidence type="ECO:0000256" key="5">
    <source>
        <dbReference type="ARBA" id="ARBA00022630"/>
    </source>
</evidence>
<dbReference type="InterPro" id="IPR005288">
    <property type="entry name" value="NadB"/>
</dbReference>
<dbReference type="InterPro" id="IPR036188">
    <property type="entry name" value="FAD/NAD-bd_sf"/>
</dbReference>
<evidence type="ECO:0000256" key="2">
    <source>
        <dbReference type="ARBA" id="ARBA00004950"/>
    </source>
</evidence>
<comment type="pathway">
    <text evidence="2">Cofactor biosynthesis; NAD(+) biosynthesis; iminoaspartate from L-aspartate (oxidase route): step 1/1.</text>
</comment>
<dbReference type="Gene3D" id="3.90.700.10">
    <property type="entry name" value="Succinate dehydrogenase/fumarate reductase flavoprotein, catalytic domain"/>
    <property type="match status" value="1"/>
</dbReference>
<evidence type="ECO:0000256" key="7">
    <source>
        <dbReference type="ARBA" id="ARBA00022827"/>
    </source>
</evidence>
<evidence type="ECO:0000256" key="1">
    <source>
        <dbReference type="ARBA" id="ARBA00001974"/>
    </source>
</evidence>
<keyword evidence="8" id="KW-0560">Oxidoreductase</keyword>
<feature type="region of interest" description="Disordered" evidence="10">
    <location>
        <begin position="411"/>
        <end position="431"/>
    </location>
</feature>
<dbReference type="EMBL" id="GG693872">
    <property type="protein sequence ID" value="EES52880.1"/>
    <property type="molecule type" value="Genomic_DNA"/>
</dbReference>
<reference evidence="12 13" key="1">
    <citation type="journal article" date="2009" name="Appl. Environ. Microbiol.">
        <title>Community genomic and proteomic analyses of chemoautotrophic iron-oxidizing "Leptospirillum rubarum" (Group II) and "Leptospirillum ferrodiazotrophum" (Group III) bacteria in acid mine drainage biofilms.</title>
        <authorList>
            <person name="Goltsman D.S."/>
            <person name="Denef V.J."/>
            <person name="Singer S.W."/>
            <person name="VerBerkmoes N.C."/>
            <person name="Lefsrud M."/>
            <person name="Mueller R.S."/>
            <person name="Dick G.J."/>
            <person name="Sun C.L."/>
            <person name="Wheeler K.E."/>
            <person name="Zemla A."/>
            <person name="Baker B.J."/>
            <person name="Hauser L."/>
            <person name="Land M."/>
            <person name="Shah M.B."/>
            <person name="Thelen M.P."/>
            <person name="Hettich R.L."/>
            <person name="Banfield J.F."/>
        </authorList>
    </citation>
    <scope>NUCLEOTIDE SEQUENCE [LARGE SCALE GENOMIC DNA]</scope>
</reference>
<comment type="cofactor">
    <cofactor evidence="1">
        <name>FAD</name>
        <dbReference type="ChEBI" id="CHEBI:57692"/>
    </cofactor>
</comment>
<feature type="domain" description="FAD-dependent oxidoreductase 2 FAD-binding" evidence="11">
    <location>
        <begin position="13"/>
        <end position="387"/>
    </location>
</feature>
<keyword evidence="5" id="KW-0285">Flavoprotein</keyword>
<dbReference type="UniPathway" id="UPA00253">
    <property type="reaction ID" value="UER00326"/>
</dbReference>
<proteinExistence type="inferred from homology"/>